<keyword evidence="1" id="KW-0472">Membrane</keyword>
<dbReference type="InterPro" id="IPR011701">
    <property type="entry name" value="MFS"/>
</dbReference>
<keyword evidence="1" id="KW-0812">Transmembrane</keyword>
<evidence type="ECO:0000313" key="2">
    <source>
        <dbReference type="EMBL" id="MAA21056.1"/>
    </source>
</evidence>
<feature type="transmembrane region" description="Helical" evidence="1">
    <location>
        <begin position="226"/>
        <end position="247"/>
    </location>
</feature>
<dbReference type="InterPro" id="IPR036259">
    <property type="entry name" value="MFS_trans_sf"/>
</dbReference>
<feature type="transmembrane region" description="Helical" evidence="1">
    <location>
        <begin position="112"/>
        <end position="131"/>
    </location>
</feature>
<dbReference type="Pfam" id="PF07690">
    <property type="entry name" value="MFS_1"/>
    <property type="match status" value="1"/>
</dbReference>
<dbReference type="PANTHER" id="PTHR11360:SF303">
    <property type="entry name" value="MAJOR FACILITATOR SUPERFAMILY (MFS) PROFILE DOMAIN-CONTAINING PROTEIN"/>
    <property type="match status" value="1"/>
</dbReference>
<dbReference type="AlphaFoldDB" id="A0A224YTY2"/>
<feature type="transmembrane region" description="Helical" evidence="1">
    <location>
        <begin position="522"/>
        <end position="543"/>
    </location>
</feature>
<feature type="transmembrane region" description="Helical" evidence="1">
    <location>
        <begin position="399"/>
        <end position="418"/>
    </location>
</feature>
<organism evidence="2">
    <name type="scientific">Rhipicephalus zambeziensis</name>
    <dbReference type="NCBI Taxonomy" id="60191"/>
    <lineage>
        <taxon>Eukaryota</taxon>
        <taxon>Metazoa</taxon>
        <taxon>Ecdysozoa</taxon>
        <taxon>Arthropoda</taxon>
        <taxon>Chelicerata</taxon>
        <taxon>Arachnida</taxon>
        <taxon>Acari</taxon>
        <taxon>Parasitiformes</taxon>
        <taxon>Ixodida</taxon>
        <taxon>Ixodoidea</taxon>
        <taxon>Ixodidae</taxon>
        <taxon>Rhipicephalinae</taxon>
        <taxon>Rhipicephalus</taxon>
        <taxon>Rhipicephalus</taxon>
    </lineage>
</organism>
<evidence type="ECO:0000256" key="1">
    <source>
        <dbReference type="SAM" id="Phobius"/>
    </source>
</evidence>
<sequence>MLRSYLPARTTGVRRIFTVASDTLRDSKRLIYGKQAVKLYYWIPVSEEMCPTLRSRRTVSSPRRELQIDKCWGLPVLGAITTLIVCLPASYMGLLFVFFIEDYGYSRAYASWPQNVYIVGSHLSGLVVGVLQQHLPMANIAVMSSILASISLIASAFSRDVVWVSITLGALYGLGMGMFLTCVCVYSLMQFKKYRGMAMSLIFVAWSASGLYAPPVLMLLRECYALQGSLLISGAVLLHAVPLSMLLRYPSALRLDFMEHQLNRIRFGTTTSQDRKPSETREPLFVERSVVGPDSVGDDICMVETFTGSHTTLRVPSVTEKQKSAGKNASLQSRAVSLTTNENTEFRQSYSVPESSTILLRSPAFYVFLVATVAGEYSLMAFAMTIVDYATDKGIELKVAAYLVLYGAVGQILGRLLIVPLSDCVPSTRYLLFSVAFVVEAMCAAAMPHVFSMLAIVALRIIETAAQGTATAIRGILLAHYVGIETITTCGGLFGLALIPASLSSASIIGRFRDHMGSYDDFYRLLAGVNTVVAISLGAFFVVDSRRTQRCDLARRRLTCPPDPLRDSTQPPDMPC</sequence>
<feature type="transmembrane region" description="Helical" evidence="1">
    <location>
        <begin position="138"/>
        <end position="157"/>
    </location>
</feature>
<feature type="transmembrane region" description="Helical" evidence="1">
    <location>
        <begin position="72"/>
        <end position="100"/>
    </location>
</feature>
<proteinExistence type="predicted"/>
<dbReference type="EMBL" id="GFPF01009910">
    <property type="protein sequence ID" value="MAA21056.1"/>
    <property type="molecule type" value="Transcribed_RNA"/>
</dbReference>
<feature type="transmembrane region" description="Helical" evidence="1">
    <location>
        <begin position="430"/>
        <end position="458"/>
    </location>
</feature>
<feature type="transmembrane region" description="Helical" evidence="1">
    <location>
        <begin position="163"/>
        <end position="189"/>
    </location>
</feature>
<feature type="transmembrane region" description="Helical" evidence="1">
    <location>
        <begin position="478"/>
        <end position="501"/>
    </location>
</feature>
<dbReference type="SUPFAM" id="SSF103473">
    <property type="entry name" value="MFS general substrate transporter"/>
    <property type="match status" value="1"/>
</dbReference>
<feature type="transmembrane region" description="Helical" evidence="1">
    <location>
        <begin position="201"/>
        <end position="220"/>
    </location>
</feature>
<feature type="transmembrane region" description="Helical" evidence="1">
    <location>
        <begin position="365"/>
        <end position="387"/>
    </location>
</feature>
<dbReference type="GO" id="GO:0008028">
    <property type="term" value="F:monocarboxylic acid transmembrane transporter activity"/>
    <property type="evidence" value="ECO:0007669"/>
    <property type="project" value="TreeGrafter"/>
</dbReference>
<reference evidence="2" key="1">
    <citation type="journal article" date="2017" name="Parasit. Vectors">
        <title>Sialotranscriptomics of Rhipicephalus zambeziensis reveals intricate expression profiles of secretory proteins and suggests tight temporal transcriptional regulation during blood-feeding.</title>
        <authorList>
            <person name="de Castro M.H."/>
            <person name="de Klerk D."/>
            <person name="Pienaar R."/>
            <person name="Rees D.J.G."/>
            <person name="Mans B.J."/>
        </authorList>
    </citation>
    <scope>NUCLEOTIDE SEQUENCE</scope>
    <source>
        <tissue evidence="2">Salivary glands</tissue>
    </source>
</reference>
<dbReference type="PANTHER" id="PTHR11360">
    <property type="entry name" value="MONOCARBOXYLATE TRANSPORTER"/>
    <property type="match status" value="1"/>
</dbReference>
<accession>A0A224YTY2</accession>
<name>A0A224YTY2_9ACAR</name>
<keyword evidence="1" id="KW-1133">Transmembrane helix</keyword>
<dbReference type="Gene3D" id="1.20.1250.20">
    <property type="entry name" value="MFS general substrate transporter like domains"/>
    <property type="match status" value="2"/>
</dbReference>
<dbReference type="InterPro" id="IPR050327">
    <property type="entry name" value="Proton-linked_MCT"/>
</dbReference>
<protein>
    <submittedName>
        <fullName evidence="2">Monocarboxylate transporter</fullName>
    </submittedName>
</protein>